<dbReference type="AlphaFoldDB" id="A0A4R6WSB6"/>
<evidence type="ECO:0000256" key="10">
    <source>
        <dbReference type="ARBA" id="ARBA00022605"/>
    </source>
</evidence>
<dbReference type="Pfam" id="PF24621">
    <property type="entry name" value="DHQS_C"/>
    <property type="match status" value="1"/>
</dbReference>
<dbReference type="SUPFAM" id="SSF56796">
    <property type="entry name" value="Dehydroquinate synthase-like"/>
    <property type="match status" value="1"/>
</dbReference>
<feature type="binding site" evidence="18">
    <location>
        <position position="196"/>
    </location>
    <ligand>
        <name>Zn(2+)</name>
        <dbReference type="ChEBI" id="CHEBI:29105"/>
    </ligand>
</feature>
<evidence type="ECO:0000256" key="15">
    <source>
        <dbReference type="ARBA" id="ARBA00023141"/>
    </source>
</evidence>
<evidence type="ECO:0000256" key="16">
    <source>
        <dbReference type="ARBA" id="ARBA00023239"/>
    </source>
</evidence>
<evidence type="ECO:0000256" key="12">
    <source>
        <dbReference type="ARBA" id="ARBA00022741"/>
    </source>
</evidence>
<keyword evidence="17 18" id="KW-0170">Cobalt</keyword>
<comment type="cofactor">
    <cofactor evidence="2 18">
        <name>NAD(+)</name>
        <dbReference type="ChEBI" id="CHEBI:57540"/>
    </cofactor>
</comment>
<evidence type="ECO:0000256" key="18">
    <source>
        <dbReference type="HAMAP-Rule" id="MF_00110"/>
    </source>
</evidence>
<comment type="caution">
    <text evidence="21">The sequence shown here is derived from an EMBL/GenBank/DDBJ whole genome shotgun (WGS) entry which is preliminary data.</text>
</comment>
<gene>
    <name evidence="18" type="primary">aroB</name>
    <name evidence="21" type="ORF">A8950_1089</name>
</gene>
<evidence type="ECO:0000256" key="17">
    <source>
        <dbReference type="ARBA" id="ARBA00023285"/>
    </source>
</evidence>
<evidence type="ECO:0000256" key="1">
    <source>
        <dbReference type="ARBA" id="ARBA00001393"/>
    </source>
</evidence>
<keyword evidence="9 18" id="KW-0963">Cytoplasm</keyword>
<evidence type="ECO:0000256" key="9">
    <source>
        <dbReference type="ARBA" id="ARBA00022490"/>
    </source>
</evidence>
<dbReference type="EC" id="4.2.3.4" evidence="7 18"/>
<dbReference type="InterPro" id="IPR016037">
    <property type="entry name" value="DHQ_synth_AroB"/>
</dbReference>
<comment type="catalytic activity">
    <reaction evidence="1 18">
        <text>7-phospho-2-dehydro-3-deoxy-D-arabino-heptonate = 3-dehydroquinate + phosphate</text>
        <dbReference type="Rhea" id="RHEA:21968"/>
        <dbReference type="ChEBI" id="CHEBI:32364"/>
        <dbReference type="ChEBI" id="CHEBI:43474"/>
        <dbReference type="ChEBI" id="CHEBI:58394"/>
        <dbReference type="EC" id="4.2.3.4"/>
    </reaction>
</comment>
<name>A0A4R6WSB6_9PROT</name>
<protein>
    <recommendedName>
        <fullName evidence="8 18">3-dehydroquinate synthase</fullName>
        <shortName evidence="18">DHQS</shortName>
        <ecNumber evidence="7 18">4.2.3.4</ecNumber>
    </recommendedName>
</protein>
<evidence type="ECO:0000313" key="22">
    <source>
        <dbReference type="Proteomes" id="UP000295783"/>
    </source>
</evidence>
<dbReference type="GO" id="GO:0009423">
    <property type="term" value="P:chorismate biosynthetic process"/>
    <property type="evidence" value="ECO:0007669"/>
    <property type="project" value="UniProtKB-UniRule"/>
</dbReference>
<proteinExistence type="inferred from homology"/>
<dbReference type="InterPro" id="IPR056179">
    <property type="entry name" value="DHQS_C"/>
</dbReference>
<dbReference type="Pfam" id="PF01761">
    <property type="entry name" value="DHQ_synthase"/>
    <property type="match status" value="1"/>
</dbReference>
<dbReference type="InterPro" id="IPR050071">
    <property type="entry name" value="Dehydroquinate_synthase"/>
</dbReference>
<keyword evidence="13 18" id="KW-0862">Zinc</keyword>
<dbReference type="Gene3D" id="1.20.1090.10">
    <property type="entry name" value="Dehydroquinate synthase-like - alpha domain"/>
    <property type="match status" value="1"/>
</dbReference>
<comment type="function">
    <text evidence="3 18">Catalyzes the conversion of 3-deoxy-D-arabino-heptulosonate 7-phosphate (DAHP) to dehydroquinate (DHQ).</text>
</comment>
<evidence type="ECO:0000259" key="20">
    <source>
        <dbReference type="Pfam" id="PF24621"/>
    </source>
</evidence>
<dbReference type="PANTHER" id="PTHR43622">
    <property type="entry name" value="3-DEHYDROQUINATE SYNTHASE"/>
    <property type="match status" value="1"/>
</dbReference>
<evidence type="ECO:0000256" key="13">
    <source>
        <dbReference type="ARBA" id="ARBA00022833"/>
    </source>
</evidence>
<dbReference type="GO" id="GO:0009073">
    <property type="term" value="P:aromatic amino acid family biosynthetic process"/>
    <property type="evidence" value="ECO:0007669"/>
    <property type="project" value="UniProtKB-KW"/>
</dbReference>
<feature type="binding site" evidence="18">
    <location>
        <position position="277"/>
    </location>
    <ligand>
        <name>Zn(2+)</name>
        <dbReference type="ChEBI" id="CHEBI:29105"/>
    </ligand>
</feature>
<keyword evidence="22" id="KW-1185">Reference proteome</keyword>
<keyword evidence="11 18" id="KW-0479">Metal-binding</keyword>
<feature type="binding site" evidence="18">
    <location>
        <begin position="141"/>
        <end position="142"/>
    </location>
    <ligand>
        <name>NAD(+)</name>
        <dbReference type="ChEBI" id="CHEBI:57540"/>
    </ligand>
</feature>
<comment type="caution">
    <text evidence="18">Lacks conserved residue(s) required for the propagation of feature annotation.</text>
</comment>
<feature type="binding site" evidence="18">
    <location>
        <begin position="117"/>
        <end position="121"/>
    </location>
    <ligand>
        <name>NAD(+)</name>
        <dbReference type="ChEBI" id="CHEBI:57540"/>
    </ligand>
</feature>
<dbReference type="InterPro" id="IPR030963">
    <property type="entry name" value="DHQ_synth_fam"/>
</dbReference>
<comment type="pathway">
    <text evidence="5 18">Metabolic intermediate biosynthesis; chorismate biosynthesis; chorismate from D-erythrose 4-phosphate and phosphoenolpyruvate: step 2/7.</text>
</comment>
<evidence type="ECO:0000256" key="2">
    <source>
        <dbReference type="ARBA" id="ARBA00001911"/>
    </source>
</evidence>
<feature type="domain" description="3-dehydroquinate synthase N-terminal" evidence="19">
    <location>
        <begin position="79"/>
        <end position="190"/>
    </location>
</feature>
<dbReference type="PIRSF" id="PIRSF001455">
    <property type="entry name" value="DHQ_synth"/>
    <property type="match status" value="1"/>
</dbReference>
<dbReference type="EMBL" id="SNYW01000006">
    <property type="protein sequence ID" value="TDQ84532.1"/>
    <property type="molecule type" value="Genomic_DNA"/>
</dbReference>
<organism evidence="21 22">
    <name type="scientific">Dongia mobilis</name>
    <dbReference type="NCBI Taxonomy" id="578943"/>
    <lineage>
        <taxon>Bacteria</taxon>
        <taxon>Pseudomonadati</taxon>
        <taxon>Pseudomonadota</taxon>
        <taxon>Alphaproteobacteria</taxon>
        <taxon>Rhodospirillales</taxon>
        <taxon>Dongiaceae</taxon>
        <taxon>Dongia</taxon>
    </lineage>
</organism>
<feature type="binding site" evidence="18">
    <location>
        <position position="154"/>
    </location>
    <ligand>
        <name>NAD(+)</name>
        <dbReference type="ChEBI" id="CHEBI:57540"/>
    </ligand>
</feature>
<evidence type="ECO:0000259" key="19">
    <source>
        <dbReference type="Pfam" id="PF01761"/>
    </source>
</evidence>
<keyword evidence="14 18" id="KW-0520">NAD</keyword>
<comment type="subcellular location">
    <subcellularLocation>
        <location evidence="4 18">Cytoplasm</location>
    </subcellularLocation>
</comment>
<sequence>MSVLHSAAMAATDHITVDLGQRSYDILVGRNLINTAAEHIGPLLGKRHVVIVTDAHVARLHLEPLEQALKAGGIAVDSIILPAGEATKSFAELERLCGLLLELKVERSSTLVALGGGVIGDLTGFAAAIVLRGINFIQMPTTLLAQVDSSVGGKTGINMPHGKNLVGAFYQPRLVLADTGTLDTLGRRELLAGYAEIVKYGLIDEPDFFTWLETNGLDVIEGDETARRHAISVSCRAKARIVGTDERESGARALLNLGHTFGHALEAECGFSDELLHGEGVAIGMVMAFDLSASLGLCPLEDSARVQRHLASVGLPTSPLALQGRVWTAERLIEHMGRDKKVKDGRIGFVLARGIGRCFHPAQVDIGALTASLNAAIAA</sequence>
<dbReference type="CDD" id="cd08195">
    <property type="entry name" value="DHQS"/>
    <property type="match status" value="1"/>
</dbReference>
<evidence type="ECO:0000256" key="3">
    <source>
        <dbReference type="ARBA" id="ARBA00003485"/>
    </source>
</evidence>
<dbReference type="InterPro" id="IPR030960">
    <property type="entry name" value="DHQS/DOIS_N"/>
</dbReference>
<dbReference type="FunFam" id="3.40.50.1970:FF:000001">
    <property type="entry name" value="3-dehydroquinate synthase"/>
    <property type="match status" value="1"/>
</dbReference>
<dbReference type="GO" id="GO:0005737">
    <property type="term" value="C:cytoplasm"/>
    <property type="evidence" value="ECO:0007669"/>
    <property type="project" value="UniProtKB-SubCell"/>
</dbReference>
<reference evidence="21 22" key="1">
    <citation type="submission" date="2019-03" db="EMBL/GenBank/DDBJ databases">
        <title>Genomic Encyclopedia of Type Strains, Phase III (KMG-III): the genomes of soil and plant-associated and newly described type strains.</title>
        <authorList>
            <person name="Whitman W."/>
        </authorList>
    </citation>
    <scope>NUCLEOTIDE SEQUENCE [LARGE SCALE GENOMIC DNA]</scope>
    <source>
        <strain evidence="21 22">CGMCC 1.7660</strain>
    </source>
</reference>
<dbReference type="Gene3D" id="3.40.50.1970">
    <property type="match status" value="1"/>
</dbReference>
<evidence type="ECO:0000313" key="21">
    <source>
        <dbReference type="EMBL" id="TDQ84532.1"/>
    </source>
</evidence>
<dbReference type="GO" id="GO:0000166">
    <property type="term" value="F:nucleotide binding"/>
    <property type="evidence" value="ECO:0007669"/>
    <property type="project" value="UniProtKB-KW"/>
</dbReference>
<keyword evidence="16 18" id="KW-0456">Lyase</keyword>
<dbReference type="PANTHER" id="PTHR43622:SF7">
    <property type="entry name" value="3-DEHYDROQUINATE SYNTHASE, CHLOROPLASTIC"/>
    <property type="match status" value="1"/>
</dbReference>
<evidence type="ECO:0000256" key="14">
    <source>
        <dbReference type="ARBA" id="ARBA00023027"/>
    </source>
</evidence>
<feature type="binding site" evidence="18">
    <location>
        <position position="163"/>
    </location>
    <ligand>
        <name>NAD(+)</name>
        <dbReference type="ChEBI" id="CHEBI:57540"/>
    </ligand>
</feature>
<keyword evidence="12 18" id="KW-0547">Nucleotide-binding</keyword>
<evidence type="ECO:0000256" key="11">
    <source>
        <dbReference type="ARBA" id="ARBA00022723"/>
    </source>
</evidence>
<comment type="cofactor">
    <cofactor evidence="18">
        <name>Co(2+)</name>
        <dbReference type="ChEBI" id="CHEBI:48828"/>
    </cofactor>
    <cofactor evidence="18">
        <name>Zn(2+)</name>
        <dbReference type="ChEBI" id="CHEBI:29105"/>
    </cofactor>
    <text evidence="18">Binds 1 divalent metal cation per subunit. Can use either Co(2+) or Zn(2+).</text>
</comment>
<feature type="domain" description="3-dehydroquinate synthase C-terminal" evidence="20">
    <location>
        <begin position="193"/>
        <end position="342"/>
    </location>
</feature>
<dbReference type="GO" id="GO:0046872">
    <property type="term" value="F:metal ion binding"/>
    <property type="evidence" value="ECO:0007669"/>
    <property type="project" value="UniProtKB-KW"/>
</dbReference>
<feature type="binding site" evidence="18">
    <location>
        <position position="259"/>
    </location>
    <ligand>
        <name>Zn(2+)</name>
        <dbReference type="ChEBI" id="CHEBI:29105"/>
    </ligand>
</feature>
<dbReference type="HAMAP" id="MF_00110">
    <property type="entry name" value="DHQ_synthase"/>
    <property type="match status" value="1"/>
</dbReference>
<keyword evidence="10 18" id="KW-0028">Amino-acid biosynthesis</keyword>
<evidence type="ECO:0000256" key="5">
    <source>
        <dbReference type="ARBA" id="ARBA00004661"/>
    </source>
</evidence>
<dbReference type="Proteomes" id="UP000295783">
    <property type="component" value="Unassembled WGS sequence"/>
</dbReference>
<evidence type="ECO:0000256" key="4">
    <source>
        <dbReference type="ARBA" id="ARBA00004496"/>
    </source>
</evidence>
<dbReference type="UniPathway" id="UPA00053">
    <property type="reaction ID" value="UER00085"/>
</dbReference>
<evidence type="ECO:0000256" key="7">
    <source>
        <dbReference type="ARBA" id="ARBA00013031"/>
    </source>
</evidence>
<feature type="binding site" evidence="18">
    <location>
        <begin position="181"/>
        <end position="184"/>
    </location>
    <ligand>
        <name>NAD(+)</name>
        <dbReference type="ChEBI" id="CHEBI:57540"/>
    </ligand>
</feature>
<comment type="similarity">
    <text evidence="6 18">Belongs to the sugar phosphate cyclases superfamily. Dehydroquinate synthase family.</text>
</comment>
<evidence type="ECO:0000256" key="6">
    <source>
        <dbReference type="ARBA" id="ARBA00005412"/>
    </source>
</evidence>
<dbReference type="GO" id="GO:0003856">
    <property type="term" value="F:3-dehydroquinate synthase activity"/>
    <property type="evidence" value="ECO:0007669"/>
    <property type="project" value="UniProtKB-UniRule"/>
</dbReference>
<keyword evidence="15 18" id="KW-0057">Aromatic amino acid biosynthesis</keyword>
<accession>A0A4R6WSB6</accession>
<dbReference type="NCBIfam" id="TIGR01357">
    <property type="entry name" value="aroB"/>
    <property type="match status" value="1"/>
</dbReference>
<dbReference type="GO" id="GO:0008652">
    <property type="term" value="P:amino acid biosynthetic process"/>
    <property type="evidence" value="ECO:0007669"/>
    <property type="project" value="UniProtKB-KW"/>
</dbReference>
<evidence type="ECO:0000256" key="8">
    <source>
        <dbReference type="ARBA" id="ARBA00017684"/>
    </source>
</evidence>